<dbReference type="RefSeq" id="WP_284680337.1">
    <property type="nucleotide sequence ID" value="NZ_CP060096.1"/>
</dbReference>
<evidence type="ECO:0000313" key="3">
    <source>
        <dbReference type="Proteomes" id="UP000671913"/>
    </source>
</evidence>
<proteinExistence type="predicted"/>
<gene>
    <name evidence="2" type="ORF">ACETAC_01615</name>
</gene>
<evidence type="ECO:0000313" key="2">
    <source>
        <dbReference type="EMBL" id="QSZ27632.1"/>
    </source>
</evidence>
<dbReference type="InterPro" id="IPR024209">
    <property type="entry name" value="CDIF630_02480-like"/>
</dbReference>
<keyword evidence="3" id="KW-1185">Reference proteome</keyword>
<evidence type="ECO:0000256" key="1">
    <source>
        <dbReference type="SAM" id="MobiDB-lite"/>
    </source>
</evidence>
<dbReference type="Pfam" id="PF12655">
    <property type="entry name" value="CDIF630_02480-like"/>
    <property type="match status" value="1"/>
</dbReference>
<reference evidence="2" key="1">
    <citation type="submission" date="2020-08" db="EMBL/GenBank/DDBJ databases">
        <title>Genomic insights into the carbon and energy metabolism of the first obligate autotrophic acetogenic bacterium Aceticella autotrophica gen. nov., sp. nov.</title>
        <authorList>
            <person name="Toshchakov S.V."/>
            <person name="Elcheninov A.G."/>
            <person name="Kublanov I.V."/>
            <person name="Frolov E.N."/>
            <person name="Lebedinsky A.V."/>
        </authorList>
    </citation>
    <scope>NUCLEOTIDE SEQUENCE</scope>
    <source>
        <strain evidence="2">3443-3Ac</strain>
    </source>
</reference>
<dbReference type="Proteomes" id="UP000671913">
    <property type="component" value="Chromosome"/>
</dbReference>
<feature type="compositionally biased region" description="Basic and acidic residues" evidence="1">
    <location>
        <begin position="12"/>
        <end position="31"/>
    </location>
</feature>
<protein>
    <submittedName>
        <fullName evidence="2">DUF3787 domain-containing protein</fullName>
    </submittedName>
</protein>
<name>A0A975AWA3_9THEO</name>
<accession>A0A975AWA3</accession>
<dbReference type="KEGG" id="aaut:ACETAC_01615"/>
<sequence>MIRKSKKSNTGSKEKHDTSLENIKKTSKEANIKLPSESSVIEAKKWVEKNQK</sequence>
<dbReference type="EMBL" id="CP060096">
    <property type="protein sequence ID" value="QSZ27632.1"/>
    <property type="molecule type" value="Genomic_DNA"/>
</dbReference>
<organism evidence="2 3">
    <name type="scientific">Aceticella autotrophica</name>
    <dbReference type="NCBI Taxonomy" id="2755338"/>
    <lineage>
        <taxon>Bacteria</taxon>
        <taxon>Bacillati</taxon>
        <taxon>Bacillota</taxon>
        <taxon>Clostridia</taxon>
        <taxon>Thermoanaerobacterales</taxon>
        <taxon>Thermoanaerobacteraceae</taxon>
        <taxon>Aceticella</taxon>
    </lineage>
</organism>
<feature type="region of interest" description="Disordered" evidence="1">
    <location>
        <begin position="1"/>
        <end position="31"/>
    </location>
</feature>
<dbReference type="AlphaFoldDB" id="A0A975AWA3"/>